<evidence type="ECO:0000313" key="11">
    <source>
        <dbReference type="Proteomes" id="UP000001593"/>
    </source>
</evidence>
<keyword evidence="11" id="KW-1185">Reference proteome</keyword>
<dbReference type="InParanoid" id="A7SZP6"/>
<keyword evidence="6 9" id="KW-1133">Transmembrane helix</keyword>
<evidence type="ECO:0000256" key="9">
    <source>
        <dbReference type="RuleBase" id="RU364016"/>
    </source>
</evidence>
<name>A7SZP6_NEMVE</name>
<dbReference type="OMA" id="WIVHYVE"/>
<accession>A7SZP6</accession>
<organism evidence="10 11">
    <name type="scientific">Nematostella vectensis</name>
    <name type="common">Starlet sea anemone</name>
    <dbReference type="NCBI Taxonomy" id="45351"/>
    <lineage>
        <taxon>Eukaryota</taxon>
        <taxon>Metazoa</taxon>
        <taxon>Cnidaria</taxon>
        <taxon>Anthozoa</taxon>
        <taxon>Hexacorallia</taxon>
        <taxon>Actiniaria</taxon>
        <taxon>Edwardsiidae</taxon>
        <taxon>Nematostella</taxon>
    </lineage>
</organism>
<gene>
    <name evidence="10" type="ORF">NEMVEDRAFT_v1g220056</name>
</gene>
<dbReference type="Proteomes" id="UP000001593">
    <property type="component" value="Unassembled WGS sequence"/>
</dbReference>
<dbReference type="InterPro" id="IPR008428">
    <property type="entry name" value="Chond_GalNAc"/>
</dbReference>
<evidence type="ECO:0000256" key="5">
    <source>
        <dbReference type="ARBA" id="ARBA00022968"/>
    </source>
</evidence>
<dbReference type="EMBL" id="DS469976">
    <property type="protein sequence ID" value="EDO30819.1"/>
    <property type="molecule type" value="Genomic_DNA"/>
</dbReference>
<keyword evidence="4 9" id="KW-0812">Transmembrane</keyword>
<dbReference type="GO" id="GO:0008376">
    <property type="term" value="F:acetylgalactosaminyltransferase activity"/>
    <property type="evidence" value="ECO:0000318"/>
    <property type="project" value="GO_Central"/>
</dbReference>
<comment type="subcellular location">
    <subcellularLocation>
        <location evidence="1 9">Golgi apparatus</location>
        <location evidence="1 9">Golgi stack membrane</location>
        <topology evidence="1 9">Single-pass type II membrane protein</topology>
    </subcellularLocation>
</comment>
<dbReference type="EC" id="2.4.1.-" evidence="9"/>
<dbReference type="HOGENOM" id="CLU_512231_0_0_1"/>
<keyword evidence="3 9" id="KW-0808">Transferase</keyword>
<reference evidence="10 11" key="1">
    <citation type="journal article" date="2007" name="Science">
        <title>Sea anemone genome reveals ancestral eumetazoan gene repertoire and genomic organization.</title>
        <authorList>
            <person name="Putnam N.H."/>
            <person name="Srivastava M."/>
            <person name="Hellsten U."/>
            <person name="Dirks B."/>
            <person name="Chapman J."/>
            <person name="Salamov A."/>
            <person name="Terry A."/>
            <person name="Shapiro H."/>
            <person name="Lindquist E."/>
            <person name="Kapitonov V.V."/>
            <person name="Jurka J."/>
            <person name="Genikhovich G."/>
            <person name="Grigoriev I.V."/>
            <person name="Lucas S.M."/>
            <person name="Steele R.E."/>
            <person name="Finnerty J.R."/>
            <person name="Technau U."/>
            <person name="Martindale M.Q."/>
            <person name="Rokhsar D.S."/>
        </authorList>
    </citation>
    <scope>NUCLEOTIDE SEQUENCE [LARGE SCALE GENOMIC DNA]</scope>
    <source>
        <strain evidence="11">CH2 X CH6</strain>
    </source>
</reference>
<evidence type="ECO:0000256" key="7">
    <source>
        <dbReference type="ARBA" id="ARBA00023034"/>
    </source>
</evidence>
<dbReference type="InterPro" id="IPR029044">
    <property type="entry name" value="Nucleotide-diphossugar_trans"/>
</dbReference>
<evidence type="ECO:0000256" key="4">
    <source>
        <dbReference type="ARBA" id="ARBA00022692"/>
    </source>
</evidence>
<dbReference type="eggNOG" id="KOG3588">
    <property type="taxonomic scope" value="Eukaryota"/>
</dbReference>
<dbReference type="PANTHER" id="PTHR12369:SF5">
    <property type="entry name" value="HEXOSYLTRANSFERASE"/>
    <property type="match status" value="1"/>
</dbReference>
<dbReference type="SUPFAM" id="SSF53448">
    <property type="entry name" value="Nucleotide-diphospho-sugar transferases"/>
    <property type="match status" value="1"/>
</dbReference>
<protein>
    <recommendedName>
        <fullName evidence="9">Hexosyltransferase</fullName>
        <ecNumber evidence="9">2.4.1.-</ecNumber>
    </recommendedName>
</protein>
<keyword evidence="8 9" id="KW-0472">Membrane</keyword>
<comment type="similarity">
    <text evidence="2 9">Belongs to the chondroitin N-acetylgalactosaminyltransferase family.</text>
</comment>
<keyword evidence="7 9" id="KW-0333">Golgi apparatus</keyword>
<evidence type="ECO:0000256" key="8">
    <source>
        <dbReference type="ARBA" id="ARBA00023136"/>
    </source>
</evidence>
<dbReference type="PANTHER" id="PTHR12369">
    <property type="entry name" value="CHONDROITIN SYNTHASE"/>
    <property type="match status" value="1"/>
</dbReference>
<dbReference type="GO" id="GO:0032580">
    <property type="term" value="C:Golgi cisterna membrane"/>
    <property type="evidence" value="ECO:0007669"/>
    <property type="project" value="UniProtKB-SubCell"/>
</dbReference>
<evidence type="ECO:0000256" key="6">
    <source>
        <dbReference type="ARBA" id="ARBA00022989"/>
    </source>
</evidence>
<feature type="transmembrane region" description="Helical" evidence="9">
    <location>
        <begin position="20"/>
        <end position="36"/>
    </location>
</feature>
<evidence type="ECO:0000313" key="10">
    <source>
        <dbReference type="EMBL" id="EDO30819.1"/>
    </source>
</evidence>
<sequence>MYRRFIPWRTAATLPSKKLYLIIWFLFAISTSWFYIQSNVKPEATKQQVQQDHFQLAHINYIVDVPFVGAIEVHHWREVCVKSISSLVQFPQYPLYPNLQQTVTLSETFSLRFKGENSGHRVSGHIIPLSNGFYKFGVESIAPLQLWIASDLKPTEELLGNPNNTKSALNYTVDLEHLDSIALETVFSNCSYYPSYQQKRDYKKCEGATRGTYFTKTYPKDGSWISDCPAWRGSYCLGNDVVDQRVVDEIIEMFMKSLEKAYHSKYSLEKIIGIEEKEDKQRGSRYLLELVLIDNPTKSKLRVLNYFFKFKNKSTLCIPARLALRMDTVINIVITVSAQKVWILHFIRDLAQVIRDSNDQNVNVIIANYGNDSASLEYELKKSKKVIPLTGRFHKTYAIQKAVSSIREKDSIVFLLDLHLRMPSNILESHTIQGVLAYSPIVFRLSECAGPGTREHPSKGFFQKDGFGIFSIYKSDWDAFGGMNVKDFKHSWGGEDWDMADRVLNSGIEIERLMLPGFYHFYHTHSGMWDQP</sequence>
<evidence type="ECO:0000256" key="2">
    <source>
        <dbReference type="ARBA" id="ARBA00009239"/>
    </source>
</evidence>
<dbReference type="Pfam" id="PF05679">
    <property type="entry name" value="CHGN"/>
    <property type="match status" value="1"/>
</dbReference>
<evidence type="ECO:0000256" key="3">
    <source>
        <dbReference type="ARBA" id="ARBA00022679"/>
    </source>
</evidence>
<dbReference type="AlphaFoldDB" id="A7SZP6"/>
<proteinExistence type="inferred from homology"/>
<dbReference type="PhylomeDB" id="A7SZP6"/>
<evidence type="ECO:0000256" key="1">
    <source>
        <dbReference type="ARBA" id="ARBA00004447"/>
    </source>
</evidence>
<dbReference type="InterPro" id="IPR051227">
    <property type="entry name" value="CS_glycosyltransferase"/>
</dbReference>
<dbReference type="Gene3D" id="3.90.550.10">
    <property type="entry name" value="Spore Coat Polysaccharide Biosynthesis Protein SpsA, Chain A"/>
    <property type="match status" value="1"/>
</dbReference>
<keyword evidence="5 9" id="KW-0735">Signal-anchor</keyword>